<evidence type="ECO:0000313" key="6">
    <source>
        <dbReference type="EMBL" id="SFR03384.1"/>
    </source>
</evidence>
<dbReference type="GO" id="GO:0005524">
    <property type="term" value="F:ATP binding"/>
    <property type="evidence" value="ECO:0007669"/>
    <property type="project" value="UniProtKB-KW"/>
</dbReference>
<dbReference type="Gene3D" id="3.40.50.300">
    <property type="entry name" value="P-loop containing nucleotide triphosphate hydrolases"/>
    <property type="match status" value="1"/>
</dbReference>
<comment type="similarity">
    <text evidence="1">Belongs to the ABC transporter superfamily.</text>
</comment>
<dbReference type="GO" id="GO:0015833">
    <property type="term" value="P:peptide transport"/>
    <property type="evidence" value="ECO:0007669"/>
    <property type="project" value="InterPro"/>
</dbReference>
<gene>
    <name evidence="6" type="ORF">SAMN04488564_102315</name>
</gene>
<accession>A0A1I6DD66</accession>
<dbReference type="RefSeq" id="WP_093588875.1">
    <property type="nucleotide sequence ID" value="NZ_FOYL01000002.1"/>
</dbReference>
<evidence type="ECO:0000256" key="2">
    <source>
        <dbReference type="ARBA" id="ARBA00022448"/>
    </source>
</evidence>
<evidence type="ECO:0000256" key="4">
    <source>
        <dbReference type="ARBA" id="ARBA00022840"/>
    </source>
</evidence>
<dbReference type="SUPFAM" id="SSF52540">
    <property type="entry name" value="P-loop containing nucleoside triphosphate hydrolases"/>
    <property type="match status" value="1"/>
</dbReference>
<dbReference type="InterPro" id="IPR013563">
    <property type="entry name" value="Oligopep_ABC_C"/>
</dbReference>
<dbReference type="InterPro" id="IPR017871">
    <property type="entry name" value="ABC_transporter-like_CS"/>
</dbReference>
<reference evidence="7" key="1">
    <citation type="submission" date="2016-10" db="EMBL/GenBank/DDBJ databases">
        <authorList>
            <person name="Varghese N."/>
            <person name="Submissions S."/>
        </authorList>
    </citation>
    <scope>NUCLEOTIDE SEQUENCE [LARGE SCALE GENOMIC DNA]</scope>
    <source>
        <strain evidence="7">DSM 44232</strain>
    </source>
</reference>
<dbReference type="PROSITE" id="PS00211">
    <property type="entry name" value="ABC_TRANSPORTER_1"/>
    <property type="match status" value="1"/>
</dbReference>
<keyword evidence="2" id="KW-0813">Transport</keyword>
<dbReference type="Pfam" id="PF00005">
    <property type="entry name" value="ABC_tran"/>
    <property type="match status" value="1"/>
</dbReference>
<sequence length="258" mass="28232">MDLVLDLDGVGKDFSAGPFFARRRTAAVTEVSLRVHAGRTVGLVGESGSGKSTLGRMAVGLLTPDRGRVTVHGQPLSSLTPKKMRPFRRTMQMVFQDSSNSLNPRMTLEDLLVEPFRAQDLHTRAERRHRAAALADEVGLARSGLARLPHEFSGGQRQRISIARALALEPDLLVADEPVSALDVSVQAQILNLFKDIQQARGFAMLFVSHDMAVVEFISDQVAVMRAGSLVEFGSRDEIFDSPREPYTRTLLDAAPSL</sequence>
<feature type="domain" description="ABC transporter" evidence="5">
    <location>
        <begin position="5"/>
        <end position="252"/>
    </location>
</feature>
<dbReference type="GO" id="GO:0016887">
    <property type="term" value="F:ATP hydrolysis activity"/>
    <property type="evidence" value="ECO:0007669"/>
    <property type="project" value="InterPro"/>
</dbReference>
<dbReference type="Pfam" id="PF08352">
    <property type="entry name" value="oligo_HPY"/>
    <property type="match status" value="1"/>
</dbReference>
<keyword evidence="7" id="KW-1185">Reference proteome</keyword>
<dbReference type="InterPro" id="IPR003593">
    <property type="entry name" value="AAA+_ATPase"/>
</dbReference>
<dbReference type="Proteomes" id="UP000198583">
    <property type="component" value="Unassembled WGS sequence"/>
</dbReference>
<dbReference type="OrthoDB" id="8481147at2"/>
<evidence type="ECO:0000256" key="3">
    <source>
        <dbReference type="ARBA" id="ARBA00022741"/>
    </source>
</evidence>
<dbReference type="GO" id="GO:0055085">
    <property type="term" value="P:transmembrane transport"/>
    <property type="evidence" value="ECO:0007669"/>
    <property type="project" value="UniProtKB-ARBA"/>
</dbReference>
<dbReference type="SMART" id="SM00382">
    <property type="entry name" value="AAA"/>
    <property type="match status" value="1"/>
</dbReference>
<protein>
    <submittedName>
        <fullName evidence="6">Peptide/nickel transport system ATP-binding protein</fullName>
    </submittedName>
</protein>
<dbReference type="STRING" id="84724.SAMN04488564_102315"/>
<dbReference type="EMBL" id="FOYL01000002">
    <property type="protein sequence ID" value="SFR03384.1"/>
    <property type="molecule type" value="Genomic_DNA"/>
</dbReference>
<proteinExistence type="inferred from homology"/>
<name>A0A1I6DD66_9PSEU</name>
<dbReference type="InterPro" id="IPR027417">
    <property type="entry name" value="P-loop_NTPase"/>
</dbReference>
<dbReference type="InterPro" id="IPR050319">
    <property type="entry name" value="ABC_transp_ATP-bind"/>
</dbReference>
<keyword evidence="4 6" id="KW-0067">ATP-binding</keyword>
<dbReference type="CDD" id="cd03257">
    <property type="entry name" value="ABC_NikE_OppD_transporters"/>
    <property type="match status" value="1"/>
</dbReference>
<dbReference type="PANTHER" id="PTHR43776">
    <property type="entry name" value="TRANSPORT ATP-BINDING PROTEIN"/>
    <property type="match status" value="1"/>
</dbReference>
<evidence type="ECO:0000313" key="7">
    <source>
        <dbReference type="Proteomes" id="UP000198583"/>
    </source>
</evidence>
<evidence type="ECO:0000256" key="1">
    <source>
        <dbReference type="ARBA" id="ARBA00005417"/>
    </source>
</evidence>
<dbReference type="PANTHER" id="PTHR43776:SF7">
    <property type="entry name" value="D,D-DIPEPTIDE TRANSPORT ATP-BINDING PROTEIN DDPF-RELATED"/>
    <property type="match status" value="1"/>
</dbReference>
<dbReference type="AlphaFoldDB" id="A0A1I6DD66"/>
<evidence type="ECO:0000259" key="5">
    <source>
        <dbReference type="PROSITE" id="PS50893"/>
    </source>
</evidence>
<dbReference type="PROSITE" id="PS50893">
    <property type="entry name" value="ABC_TRANSPORTER_2"/>
    <property type="match status" value="1"/>
</dbReference>
<organism evidence="6 7">
    <name type="scientific">Lentzea waywayandensis</name>
    <dbReference type="NCBI Taxonomy" id="84724"/>
    <lineage>
        <taxon>Bacteria</taxon>
        <taxon>Bacillati</taxon>
        <taxon>Actinomycetota</taxon>
        <taxon>Actinomycetes</taxon>
        <taxon>Pseudonocardiales</taxon>
        <taxon>Pseudonocardiaceae</taxon>
        <taxon>Lentzea</taxon>
    </lineage>
</organism>
<keyword evidence="3" id="KW-0547">Nucleotide-binding</keyword>
<dbReference type="InterPro" id="IPR003439">
    <property type="entry name" value="ABC_transporter-like_ATP-bd"/>
</dbReference>